<dbReference type="InterPro" id="IPR019462">
    <property type="entry name" value="DNA-dir_RNA_pol_bsu_external_1"/>
</dbReference>
<dbReference type="Gene3D" id="2.40.50.150">
    <property type="match status" value="1"/>
</dbReference>
<feature type="domain" description="DNA-directed RNA polymerase subunit 2 hybrid-binding" evidence="12">
    <location>
        <begin position="724"/>
        <end position="1278"/>
    </location>
</feature>
<evidence type="ECO:0000259" key="16">
    <source>
        <dbReference type="Pfam" id="PF04565"/>
    </source>
</evidence>
<evidence type="ECO:0000256" key="3">
    <source>
        <dbReference type="ARBA" id="ARBA00022478"/>
    </source>
</evidence>
<dbReference type="Gene3D" id="2.40.50.100">
    <property type="match status" value="1"/>
</dbReference>
<dbReference type="InterPro" id="IPR014724">
    <property type="entry name" value="RNA_pol_RPB2_OB-fold"/>
</dbReference>
<evidence type="ECO:0000256" key="9">
    <source>
        <dbReference type="RuleBase" id="RU000434"/>
    </source>
</evidence>
<dbReference type="RefSeq" id="WP_111459186.1">
    <property type="nucleotide sequence ID" value="NZ_QFYP01000002.1"/>
</dbReference>
<dbReference type="Pfam" id="PF00562">
    <property type="entry name" value="RNA_pol_Rpb2_6"/>
    <property type="match status" value="1"/>
</dbReference>
<dbReference type="Gene3D" id="3.90.1110.10">
    <property type="entry name" value="RNA polymerase Rpb2, domain 2"/>
    <property type="match status" value="1"/>
</dbReference>
<feature type="coiled-coil region" evidence="11">
    <location>
        <begin position="1022"/>
        <end position="1049"/>
    </location>
</feature>
<protein>
    <recommendedName>
        <fullName evidence="8 10">DNA-directed RNA polymerase subunit beta</fullName>
        <shortName evidence="8">RNAP subunit beta</shortName>
        <ecNumber evidence="8 10">2.7.7.6</ecNumber>
    </recommendedName>
    <alternativeName>
        <fullName evidence="8">RNA polymerase subunit beta</fullName>
    </alternativeName>
    <alternativeName>
        <fullName evidence="8">Transcriptase subunit beta</fullName>
    </alternativeName>
</protein>
<name>A0A328ACI5_9CAUL</name>
<dbReference type="InterPro" id="IPR007642">
    <property type="entry name" value="RNA_pol_Rpb2_2"/>
</dbReference>
<dbReference type="NCBIfam" id="NF001616">
    <property type="entry name" value="PRK00405.1"/>
    <property type="match status" value="1"/>
</dbReference>
<dbReference type="CDD" id="cd00653">
    <property type="entry name" value="RNA_pol_B_RPB2"/>
    <property type="match status" value="1"/>
</dbReference>
<feature type="domain" description="RNA polymerase Rpb2" evidence="16">
    <location>
        <begin position="521"/>
        <end position="589"/>
    </location>
</feature>
<dbReference type="GO" id="GO:0006351">
    <property type="term" value="P:DNA-templated transcription"/>
    <property type="evidence" value="ECO:0007669"/>
    <property type="project" value="UniProtKB-UniRule"/>
</dbReference>
<dbReference type="HAMAP" id="MF_01321">
    <property type="entry name" value="RNApol_bact_RpoB"/>
    <property type="match status" value="1"/>
</dbReference>
<evidence type="ECO:0000259" key="12">
    <source>
        <dbReference type="Pfam" id="PF00562"/>
    </source>
</evidence>
<feature type="domain" description="RNA polymerase Rpb2" evidence="14">
    <location>
        <begin position="355"/>
        <end position="462"/>
    </location>
</feature>
<evidence type="ECO:0000256" key="4">
    <source>
        <dbReference type="ARBA" id="ARBA00022679"/>
    </source>
</evidence>
<dbReference type="InterPro" id="IPR007645">
    <property type="entry name" value="RNA_pol_Rpb2_3"/>
</dbReference>
<evidence type="ECO:0000313" key="19">
    <source>
        <dbReference type="Proteomes" id="UP000249842"/>
    </source>
</evidence>
<comment type="function">
    <text evidence="8 10">DNA-dependent RNA polymerase catalyzes the transcription of DNA into RNA using the four ribonucleoside triphosphates as substrates.</text>
</comment>
<dbReference type="Gene3D" id="3.90.1100.10">
    <property type="match status" value="2"/>
</dbReference>
<dbReference type="NCBIfam" id="TIGR02013">
    <property type="entry name" value="rpoB"/>
    <property type="match status" value="1"/>
</dbReference>
<dbReference type="GO" id="GO:0003677">
    <property type="term" value="F:DNA binding"/>
    <property type="evidence" value="ECO:0007669"/>
    <property type="project" value="UniProtKB-UniRule"/>
</dbReference>
<dbReference type="Gene3D" id="2.40.270.10">
    <property type="entry name" value="DNA-directed RNA polymerase, subunit 2, domain 6"/>
    <property type="match status" value="1"/>
</dbReference>
<keyword evidence="19" id="KW-1185">Reference proteome</keyword>
<dbReference type="Gene3D" id="2.30.150.10">
    <property type="entry name" value="DNA-directed RNA polymerase, beta subunit, external 1 domain"/>
    <property type="match status" value="1"/>
</dbReference>
<dbReference type="GO" id="GO:0000428">
    <property type="term" value="C:DNA-directed RNA polymerase complex"/>
    <property type="evidence" value="ECO:0007669"/>
    <property type="project" value="UniProtKB-KW"/>
</dbReference>
<dbReference type="GO" id="GO:0032549">
    <property type="term" value="F:ribonucleoside binding"/>
    <property type="evidence" value="ECO:0007669"/>
    <property type="project" value="InterPro"/>
</dbReference>
<comment type="subunit">
    <text evidence="8 10">The RNAP catalytic core consists of 2 alpha, 1 beta, 1 beta' and 1 omega subunit. When a sigma factor is associated with the core the holoenzyme is formed, which can initiate transcription.</text>
</comment>
<evidence type="ECO:0000256" key="7">
    <source>
        <dbReference type="ARBA" id="ARBA00048552"/>
    </source>
</evidence>
<evidence type="ECO:0000259" key="17">
    <source>
        <dbReference type="Pfam" id="PF10385"/>
    </source>
</evidence>
<keyword evidence="4 8" id="KW-0808">Transferase</keyword>
<dbReference type="EMBL" id="QFYP01000002">
    <property type="protein sequence ID" value="RAK52462.1"/>
    <property type="molecule type" value="Genomic_DNA"/>
</dbReference>
<comment type="catalytic activity">
    <reaction evidence="7 8 10">
        <text>RNA(n) + a ribonucleoside 5'-triphosphate = RNA(n+1) + diphosphate</text>
        <dbReference type="Rhea" id="RHEA:21248"/>
        <dbReference type="Rhea" id="RHEA-COMP:14527"/>
        <dbReference type="Rhea" id="RHEA-COMP:17342"/>
        <dbReference type="ChEBI" id="CHEBI:33019"/>
        <dbReference type="ChEBI" id="CHEBI:61557"/>
        <dbReference type="ChEBI" id="CHEBI:140395"/>
        <dbReference type="EC" id="2.7.7.6"/>
    </reaction>
</comment>
<evidence type="ECO:0000256" key="5">
    <source>
        <dbReference type="ARBA" id="ARBA00022695"/>
    </source>
</evidence>
<dbReference type="InterPro" id="IPR007641">
    <property type="entry name" value="RNA_pol_Rpb2_7"/>
</dbReference>
<comment type="similarity">
    <text evidence="1">In the N-terminal section; belongs to the RNA polymerase beta chain family.</text>
</comment>
<dbReference type="PROSITE" id="PS01166">
    <property type="entry name" value="RNA_POL_BETA"/>
    <property type="match status" value="1"/>
</dbReference>
<dbReference type="SUPFAM" id="SSF64484">
    <property type="entry name" value="beta and beta-prime subunits of DNA dependent RNA-polymerase"/>
    <property type="match status" value="1"/>
</dbReference>
<accession>A0A328ACI5</accession>
<keyword evidence="6 8" id="KW-0804">Transcription</keyword>
<evidence type="ECO:0000256" key="8">
    <source>
        <dbReference type="HAMAP-Rule" id="MF_01321"/>
    </source>
</evidence>
<dbReference type="Proteomes" id="UP000249842">
    <property type="component" value="Unassembled WGS sequence"/>
</dbReference>
<dbReference type="FunFam" id="3.90.1800.10:FF:000001">
    <property type="entry name" value="DNA-directed RNA polymerase subunit beta"/>
    <property type="match status" value="1"/>
</dbReference>
<dbReference type="Pfam" id="PF10385">
    <property type="entry name" value="RNA_pol_Rpb2_45"/>
    <property type="match status" value="1"/>
</dbReference>
<gene>
    <name evidence="8 18" type="primary">rpoB</name>
    <name evidence="18" type="ORF">DJ021_18375</name>
</gene>
<dbReference type="Pfam" id="PF04561">
    <property type="entry name" value="RNA_pol_Rpb2_2"/>
    <property type="match status" value="2"/>
</dbReference>
<dbReference type="PANTHER" id="PTHR20856">
    <property type="entry name" value="DNA-DIRECTED RNA POLYMERASE I SUBUNIT 2"/>
    <property type="match status" value="1"/>
</dbReference>
<evidence type="ECO:0000313" key="18">
    <source>
        <dbReference type="EMBL" id="RAK52462.1"/>
    </source>
</evidence>
<reference evidence="19" key="1">
    <citation type="submission" date="2018-05" db="EMBL/GenBank/DDBJ databases">
        <authorList>
            <person name="Li X."/>
        </authorList>
    </citation>
    <scope>NUCLEOTIDE SEQUENCE [LARGE SCALE GENOMIC DNA]</scope>
    <source>
        <strain evidence="19">HKS-05</strain>
    </source>
</reference>
<evidence type="ECO:0000256" key="10">
    <source>
        <dbReference type="RuleBase" id="RU363031"/>
    </source>
</evidence>
<evidence type="ECO:0000256" key="11">
    <source>
        <dbReference type="SAM" id="Coils"/>
    </source>
</evidence>
<feature type="domain" description="DNA-directed RNA polymerase beta subunit external 1" evidence="17">
    <location>
        <begin position="599"/>
        <end position="663"/>
    </location>
</feature>
<dbReference type="InterPro" id="IPR007120">
    <property type="entry name" value="DNA-dir_RNAP_su2_dom"/>
</dbReference>
<keyword evidence="11" id="KW-0175">Coiled coil</keyword>
<evidence type="ECO:0000256" key="1">
    <source>
        <dbReference type="ARBA" id="ARBA00007616"/>
    </source>
</evidence>
<keyword evidence="3 8" id="KW-0240">DNA-directed RNA polymerase</keyword>
<dbReference type="InterPro" id="IPR037034">
    <property type="entry name" value="RNA_pol_Rpb2_2_sf"/>
</dbReference>
<dbReference type="InterPro" id="IPR042107">
    <property type="entry name" value="DNA-dir_RNA_pol_bsu_ext_1_sf"/>
</dbReference>
<evidence type="ECO:0000256" key="2">
    <source>
        <dbReference type="ARBA" id="ARBA00009839"/>
    </source>
</evidence>
<dbReference type="EC" id="2.7.7.6" evidence="8 10"/>
<dbReference type="InterPro" id="IPR015712">
    <property type="entry name" value="DNA-dir_RNA_pol_su2"/>
</dbReference>
<sequence>MAQSFTGKKRIRKSFGRIPEAVQMPNLIEVQRSSYEQFLQRETRSGERRDEGIEAVFKSVFPIKDFNERAVLEYVSYEFEEPKYDVEECVQRDMTYAAPLKVKLRLIVFETDEETGARSVKDIKEQDVYMGDIPLMTEKGTFIVNGTQRVIVSQMHRSPGVFFDHDKGKTHASGKLLFAARVIPYRGSWLDFEFDAKDIIYVRIDRRRKLPATTFLMALGMDGEEILSTFYETLSYEKREGGWATAYKPDRWRGVKPEFPLIDADTGEEIAPAGTKISARNAKKFADAGLKTLLLAPEALTGKYLAGDLVNPETGEIYAEAGDELDPTLLASLEEQGFSTLAVLDIDDVTVGAYIRNTLRVDKNTAREDALFDVYRVMRPGEPPTVEAAEAMFKSLFFDSERYDLSSVGRVKMNMRLELDCPDDVRILRKEDVLAVLKTLVGLRDGRGEIDDIDNLGNRRVRSVGELLENQYRVGLLRMERAIKERMSSVDIDTVMPHDLINAKPAAAAVREFFGSSQLSQFMDQTNPLSEITHKRRLSALGPGGLTRERAGFEVRDVHPTHYGRICPIETPEGPNIGLINSLATHAVVNKYGFIETPYRRIKDGQATEEVVYMSAMEEAKHVIAQANIKLDKGSIVEDLVPGRINGEPSLLPRADVDLMDVSPKQVVSVAASLIPFLENDDANRALMGSNMQKQAVPLIQSDAPLVGTGMEAIVAVDSGAVVVARRSGVVEQIDGTRIVVRATEETDPTKPGVDIYRLQKFQRSNTSTCINQRPLVRVGDRIAAGDVIADGPSTELGELALGRNTLVAFMPWNGYNFEDSILISERIVRDDVFTSIHIEEFEVMARDTKLGPEEITRDIPNVGEEALRNLDEAGIVAIGAEVLPGDILVGKVTPKGESPMTPEEKLLRAIFGEKASDVRDTSLRLPPGVAGTIVEVRVFNRHGVDKDERALAIERAEIDRLGKDRDDEFAILNRNMTSRLRQLLVGKNAVSGPKGLGRGEIAADKLEEIAPGLWWQIALDDEKTMAELEAMRRQFDEARKRLDRRFEDKVDKLQRGDELPPGVMKMVKVFVAVKRKLQPGDKMAGRHGNKGVISKILPIEDMPYLEDGTSVDIVLNPLGVPSRMNVGQIFETHLGWASAGLGKQVAKLMEDWQNGGQRKALVDYLQGTYGPEEELPESDEELLELARNLSKGIPFATPVFDGAHIDDIENLLEKAGLARSGQSYLYDGQSGERFKRPVTVGYIYMLKLHHLVDDKIHARSIGPYSLVTQQPLGGKAQFGGQRFGEMEVWALEAYGAAYTLQEMLTVKSDDVAGRTKVYESIVRGDDTFEAGIPESFNVLVKEMRSLGLNVELENS</sequence>
<dbReference type="InterPro" id="IPR007644">
    <property type="entry name" value="RNA_pol_bsu_protrusion"/>
</dbReference>
<dbReference type="Gene3D" id="3.90.1800.10">
    <property type="entry name" value="RNA polymerase alpha subunit dimerisation domain"/>
    <property type="match status" value="1"/>
</dbReference>
<feature type="domain" description="RNA polymerase beta subunit protrusion" evidence="15">
    <location>
        <begin position="27"/>
        <end position="505"/>
    </location>
</feature>
<proteinExistence type="inferred from homology"/>
<evidence type="ECO:0000259" key="14">
    <source>
        <dbReference type="Pfam" id="PF04561"/>
    </source>
</evidence>
<comment type="similarity">
    <text evidence="8 9">Belongs to the RNA polymerase beta chain family.</text>
</comment>
<dbReference type="Pfam" id="PF04560">
    <property type="entry name" value="RNA_pol_Rpb2_7"/>
    <property type="match status" value="1"/>
</dbReference>
<evidence type="ECO:0000259" key="13">
    <source>
        <dbReference type="Pfam" id="PF04560"/>
    </source>
</evidence>
<keyword evidence="5 8" id="KW-0548">Nucleotidyltransferase</keyword>
<evidence type="ECO:0000259" key="15">
    <source>
        <dbReference type="Pfam" id="PF04563"/>
    </source>
</evidence>
<dbReference type="Pfam" id="PF04563">
    <property type="entry name" value="RNA_pol_Rpb2_1"/>
    <property type="match status" value="1"/>
</dbReference>
<dbReference type="InterPro" id="IPR007121">
    <property type="entry name" value="RNA_pol_bsu_CS"/>
</dbReference>
<feature type="domain" description="RNA polymerase Rpb2" evidence="13">
    <location>
        <begin position="1280"/>
        <end position="1354"/>
    </location>
</feature>
<comment type="similarity">
    <text evidence="2">In the C-terminal section; belongs to the RNA polymerase beta' chain family.</text>
</comment>
<dbReference type="InterPro" id="IPR037033">
    <property type="entry name" value="DNA-dir_RNAP_su2_hyb_sf"/>
</dbReference>
<organism evidence="18 19">
    <name type="scientific">Phenylobacterium hankyongense</name>
    <dbReference type="NCBI Taxonomy" id="1813876"/>
    <lineage>
        <taxon>Bacteria</taxon>
        <taxon>Pseudomonadati</taxon>
        <taxon>Pseudomonadota</taxon>
        <taxon>Alphaproteobacteria</taxon>
        <taxon>Caulobacterales</taxon>
        <taxon>Caulobacteraceae</taxon>
        <taxon>Phenylobacterium</taxon>
    </lineage>
</organism>
<dbReference type="GO" id="GO:0003899">
    <property type="term" value="F:DNA-directed RNA polymerase activity"/>
    <property type="evidence" value="ECO:0007669"/>
    <property type="project" value="UniProtKB-UniRule"/>
</dbReference>
<evidence type="ECO:0000256" key="6">
    <source>
        <dbReference type="ARBA" id="ARBA00023163"/>
    </source>
</evidence>
<dbReference type="OrthoDB" id="9803954at2"/>
<comment type="caution">
    <text evidence="18">The sequence shown here is derived from an EMBL/GenBank/DDBJ whole genome shotgun (WGS) entry which is preliminary data.</text>
</comment>
<dbReference type="InterPro" id="IPR010243">
    <property type="entry name" value="RNA_pol_bsu_bac"/>
</dbReference>
<dbReference type="Pfam" id="PF04565">
    <property type="entry name" value="RNA_pol_Rpb2_3"/>
    <property type="match status" value="1"/>
</dbReference>
<feature type="domain" description="RNA polymerase Rpb2" evidence="14">
    <location>
        <begin position="158"/>
        <end position="229"/>
    </location>
</feature>